<dbReference type="OMA" id="FPITRIM"/>
<dbReference type="Gene3D" id="1.20.58.340">
    <property type="entry name" value="Magnesium transport protein CorA, transmembrane region"/>
    <property type="match status" value="1"/>
</dbReference>
<dbReference type="AlphaFoldDB" id="M7T366"/>
<keyword evidence="4 5" id="KW-0472">Membrane</keyword>
<dbReference type="InterPro" id="IPR050829">
    <property type="entry name" value="CorA_MIT"/>
</dbReference>
<evidence type="ECO:0000313" key="7">
    <source>
        <dbReference type="Proteomes" id="UP000012174"/>
    </source>
</evidence>
<dbReference type="EMBL" id="KB705728">
    <property type="protein sequence ID" value="EMR71012.1"/>
    <property type="molecule type" value="Genomic_DNA"/>
</dbReference>
<evidence type="ECO:0000256" key="4">
    <source>
        <dbReference type="ARBA" id="ARBA00023136"/>
    </source>
</evidence>
<dbReference type="PANTHER" id="PTHR47685">
    <property type="entry name" value="MAGNESIUM TRANSPORT PROTEIN CORA"/>
    <property type="match status" value="1"/>
</dbReference>
<dbReference type="Pfam" id="PF01544">
    <property type="entry name" value="CorA"/>
    <property type="match status" value="1"/>
</dbReference>
<dbReference type="Proteomes" id="UP000012174">
    <property type="component" value="Unassembled WGS sequence"/>
</dbReference>
<evidence type="ECO:0000313" key="6">
    <source>
        <dbReference type="EMBL" id="EMR71012.1"/>
    </source>
</evidence>
<dbReference type="eggNOG" id="KOG4177">
    <property type="taxonomic scope" value="Eukaryota"/>
</dbReference>
<evidence type="ECO:0000256" key="3">
    <source>
        <dbReference type="ARBA" id="ARBA00022989"/>
    </source>
</evidence>
<evidence type="ECO:0000256" key="5">
    <source>
        <dbReference type="SAM" id="Phobius"/>
    </source>
</evidence>
<dbReference type="OrthoDB" id="341259at2759"/>
<name>M7T366_EUTLA</name>
<dbReference type="GO" id="GO:0046873">
    <property type="term" value="F:metal ion transmembrane transporter activity"/>
    <property type="evidence" value="ECO:0007669"/>
    <property type="project" value="InterPro"/>
</dbReference>
<accession>M7T366</accession>
<organism evidence="6 7">
    <name type="scientific">Eutypa lata (strain UCR-EL1)</name>
    <name type="common">Grapevine dieback disease fungus</name>
    <name type="synonym">Eutypa armeniacae</name>
    <dbReference type="NCBI Taxonomy" id="1287681"/>
    <lineage>
        <taxon>Eukaryota</taxon>
        <taxon>Fungi</taxon>
        <taxon>Dikarya</taxon>
        <taxon>Ascomycota</taxon>
        <taxon>Pezizomycotina</taxon>
        <taxon>Sordariomycetes</taxon>
        <taxon>Xylariomycetidae</taxon>
        <taxon>Xylariales</taxon>
        <taxon>Diatrypaceae</taxon>
        <taxon>Eutypa</taxon>
    </lineage>
</organism>
<proteinExistence type="predicted"/>
<evidence type="ECO:0000256" key="2">
    <source>
        <dbReference type="ARBA" id="ARBA00022692"/>
    </source>
</evidence>
<feature type="transmembrane region" description="Helical" evidence="5">
    <location>
        <begin position="411"/>
        <end position="430"/>
    </location>
</feature>
<reference evidence="7" key="1">
    <citation type="journal article" date="2013" name="Genome Announc.">
        <title>Draft genome sequence of the grapevine dieback fungus Eutypa lata UCR-EL1.</title>
        <authorList>
            <person name="Blanco-Ulate B."/>
            <person name="Rolshausen P.E."/>
            <person name="Cantu D."/>
        </authorList>
    </citation>
    <scope>NUCLEOTIDE SEQUENCE [LARGE SCALE GENOMIC DNA]</scope>
    <source>
        <strain evidence="7">UCR-EL1</strain>
    </source>
</reference>
<gene>
    <name evidence="6" type="ORF">UCREL1_1969</name>
</gene>
<feature type="transmembrane region" description="Helical" evidence="5">
    <location>
        <begin position="342"/>
        <end position="364"/>
    </location>
</feature>
<keyword evidence="2 5" id="KW-0812">Transmembrane</keyword>
<sequence>MLRHSTRSVTSQLIYRKWKPARETRTRYRTIYKPGDGVVIKSEGQQRKRKLPHGVRRLVMVDQLWLWILDDNTIITAFPRRWGRNKPDSSGVHKTIRERLKSETDDITSVYHLALIIIDQCSQVFFDRTKSLDQRPEVMDLFASAIGNVTNRTAIAYVVFWRYVAISNMRLSHHEVSHHKRLHINPEGLLHEEAQDIAEELGIMSRIFQEQRQVVKDFARHMGLFMNHNGRDSEQQQQQQGVKTEYQERMITYYDDVSESQHHPSQGGDNGLPLHDDSKRHAAVLLELIESRQAEIQDLEGSIVRTSQRIQGLLTLKQQQASIVEAKAALQRSIESVRQGRSIMAFTVVTIFFLPLGFFATFFGMNNIEINQSMWMSLNEQVTWMFGLSSIVIALTISIAFSMWVRALLRLVLYMPLVAFLEYTGIYDWWVSNVPINTERLRKRNSKFREKVLGHREARSQEKMAREDDTLNITRVAKGTDNVALALSSPPLAEEGGRDYHAMGDRLRPFWRRRNHHGMDRDPESYPMSDI</sequence>
<keyword evidence="3 5" id="KW-1133">Transmembrane helix</keyword>
<evidence type="ECO:0000256" key="1">
    <source>
        <dbReference type="ARBA" id="ARBA00004141"/>
    </source>
</evidence>
<dbReference type="HOGENOM" id="CLU_512908_0_0_1"/>
<dbReference type="InterPro" id="IPR045863">
    <property type="entry name" value="CorA_TM1_TM2"/>
</dbReference>
<protein>
    <submittedName>
        <fullName evidence="6">Putative ankyrin repeat protein</fullName>
    </submittedName>
</protein>
<comment type="subcellular location">
    <subcellularLocation>
        <location evidence="1">Membrane</location>
        <topology evidence="1">Multi-pass membrane protein</topology>
    </subcellularLocation>
</comment>
<dbReference type="GO" id="GO:0016020">
    <property type="term" value="C:membrane"/>
    <property type="evidence" value="ECO:0007669"/>
    <property type="project" value="UniProtKB-SubCell"/>
</dbReference>
<dbReference type="PANTHER" id="PTHR47685:SF1">
    <property type="entry name" value="MAGNESIUM TRANSPORT PROTEIN CORA"/>
    <property type="match status" value="1"/>
</dbReference>
<dbReference type="SUPFAM" id="SSF144083">
    <property type="entry name" value="Magnesium transport protein CorA, transmembrane region"/>
    <property type="match status" value="1"/>
</dbReference>
<dbReference type="InterPro" id="IPR002523">
    <property type="entry name" value="MgTranspt_CorA/ZnTranspt_ZntB"/>
</dbReference>
<keyword evidence="7" id="KW-1185">Reference proteome</keyword>
<dbReference type="KEGG" id="ela:UCREL1_1969"/>
<feature type="transmembrane region" description="Helical" evidence="5">
    <location>
        <begin position="384"/>
        <end position="404"/>
    </location>
</feature>